<evidence type="ECO:0000313" key="1">
    <source>
        <dbReference type="EMBL" id="GAI03454.1"/>
    </source>
</evidence>
<feature type="non-terminal residue" evidence="1">
    <location>
        <position position="1"/>
    </location>
</feature>
<gene>
    <name evidence="1" type="ORF">S06H3_14467</name>
</gene>
<organism evidence="1">
    <name type="scientific">marine sediment metagenome</name>
    <dbReference type="NCBI Taxonomy" id="412755"/>
    <lineage>
        <taxon>unclassified sequences</taxon>
        <taxon>metagenomes</taxon>
        <taxon>ecological metagenomes</taxon>
    </lineage>
</organism>
<name>X1MAU7_9ZZZZ</name>
<dbReference type="SUPFAM" id="SSF55781">
    <property type="entry name" value="GAF domain-like"/>
    <property type="match status" value="1"/>
</dbReference>
<dbReference type="Gene3D" id="3.30.450.40">
    <property type="match status" value="1"/>
</dbReference>
<evidence type="ECO:0008006" key="2">
    <source>
        <dbReference type="Google" id="ProtNLM"/>
    </source>
</evidence>
<dbReference type="AlphaFoldDB" id="X1MAU7"/>
<proteinExistence type="predicted"/>
<protein>
    <recommendedName>
        <fullName evidence="2">GAF domain-containing protein</fullName>
    </recommendedName>
</protein>
<sequence>SILLLTDDGAKLRLTEAGFPAGELEAAQRTAGARAKRHRIDLNRSSMFSQVVTEGKTVEVKVSDIIAELFPQRLADSISNSLGAENRACILTPLRRHGNITGAFGISSTELAEHFIPSVVNLAQHVSNALELADEYGERKRPRKDYQKLTRS</sequence>
<dbReference type="EMBL" id="BARV01007077">
    <property type="protein sequence ID" value="GAI03454.1"/>
    <property type="molecule type" value="Genomic_DNA"/>
</dbReference>
<accession>X1MAU7</accession>
<dbReference type="InterPro" id="IPR029016">
    <property type="entry name" value="GAF-like_dom_sf"/>
</dbReference>
<comment type="caution">
    <text evidence="1">The sequence shown here is derived from an EMBL/GenBank/DDBJ whole genome shotgun (WGS) entry which is preliminary data.</text>
</comment>
<reference evidence="1" key="1">
    <citation type="journal article" date="2014" name="Front. Microbiol.">
        <title>High frequency of phylogenetically diverse reductive dehalogenase-homologous genes in deep subseafloor sedimentary metagenomes.</title>
        <authorList>
            <person name="Kawai M."/>
            <person name="Futagami T."/>
            <person name="Toyoda A."/>
            <person name="Takaki Y."/>
            <person name="Nishi S."/>
            <person name="Hori S."/>
            <person name="Arai W."/>
            <person name="Tsubouchi T."/>
            <person name="Morono Y."/>
            <person name="Uchiyama I."/>
            <person name="Ito T."/>
            <person name="Fujiyama A."/>
            <person name="Inagaki F."/>
            <person name="Takami H."/>
        </authorList>
    </citation>
    <scope>NUCLEOTIDE SEQUENCE</scope>
    <source>
        <strain evidence="1">Expedition CK06-06</strain>
    </source>
</reference>